<protein>
    <submittedName>
        <fullName evidence="1">Uncharacterized protein</fullName>
    </submittedName>
</protein>
<evidence type="ECO:0000313" key="1">
    <source>
        <dbReference type="EMBL" id="CCA85914.1"/>
    </source>
</evidence>
<reference evidence="1" key="2">
    <citation type="submission" date="2011-04" db="EMBL/GenBank/DDBJ databases">
        <authorList>
            <person name="Genoscope - CEA"/>
        </authorList>
    </citation>
    <scope>NUCLEOTIDE SEQUENCE</scope>
    <source>
        <strain evidence="1">R24</strain>
    </source>
</reference>
<accession>G3A636</accession>
<sequence>MAAAVELCLVPRTPEQGYLETNVETIFRRGKNNPSKCPPAPSSLTIHCGQESYTLCRHIVKGSRESGSEYLFGTPHTCSFGCMPELQANCNN</sequence>
<dbReference type="EMBL" id="FR854089">
    <property type="protein sequence ID" value="CCA85914.1"/>
    <property type="molecule type" value="Genomic_DNA"/>
</dbReference>
<name>G3A636_9RALS</name>
<organism evidence="1">
    <name type="scientific">Ralstonia syzygii R24</name>
    <dbReference type="NCBI Taxonomy" id="907261"/>
    <lineage>
        <taxon>Bacteria</taxon>
        <taxon>Pseudomonadati</taxon>
        <taxon>Pseudomonadota</taxon>
        <taxon>Betaproteobacteria</taxon>
        <taxon>Burkholderiales</taxon>
        <taxon>Burkholderiaceae</taxon>
        <taxon>Ralstonia</taxon>
        <taxon>Ralstonia solanacearum species complex</taxon>
    </lineage>
</organism>
<dbReference type="AlphaFoldDB" id="G3A636"/>
<reference evidence="1" key="1">
    <citation type="journal article" date="2011" name="PLoS ONE">
        <title>Ralstonia syzygii, the Blood Disease Bacterium and some Asian R. solanacearum strains form a single genomic species despite divergent lifestyles.</title>
        <authorList>
            <person name="Remenant B."/>
            <person name="de Cambiaire J.C."/>
            <person name="Cellier G."/>
            <person name="Jacobs J.M."/>
            <person name="Mangenot S."/>
            <person name="Barbe V."/>
            <person name="Lajus A."/>
            <person name="Vallenet D."/>
            <person name="Medigue C."/>
            <person name="Fegan M."/>
            <person name="Allen C."/>
            <person name="Prior P."/>
        </authorList>
    </citation>
    <scope>NUCLEOTIDE SEQUENCE</scope>
    <source>
        <strain evidence="1">R24</strain>
    </source>
</reference>
<gene>
    <name evidence="1" type="ORF">RALSY_40111</name>
</gene>
<proteinExistence type="predicted"/>